<evidence type="ECO:0000256" key="9">
    <source>
        <dbReference type="ARBA" id="ARBA00022771"/>
    </source>
</evidence>
<comment type="pathway">
    <text evidence="15">Cofactor biosynthesis; tocopherol biosynthesis.</text>
</comment>
<feature type="domain" description="MYND-type" evidence="19">
    <location>
        <begin position="152"/>
        <end position="194"/>
    </location>
</feature>
<sequence>MNASDLYSEEDMTFEELEEFTHEPSLEEIPTYTPNMKKWLLSLMDFACPDLEGRAEFMLRRPGLNATKEVLDETRSHYQILPPVQQRMLFKHLRSKMLGQLIPCSGADTIDKLLDILQAEIDSGAPSRVPDWYEFSNRKFGPRAMGFEKCENRGCFNTDTVTVKLDRCGKCKLAFYCSRECQVADWKARHKKVCSKGAEERDETKKVSELLSKFAQMHNRR</sequence>
<gene>
    <name evidence="20" type="ORF">CTEN210_02518</name>
</gene>
<dbReference type="EC" id="2.7.1.182" evidence="16"/>
<evidence type="ECO:0000256" key="3">
    <source>
        <dbReference type="ARBA" id="ARBA00010794"/>
    </source>
</evidence>
<evidence type="ECO:0000313" key="20">
    <source>
        <dbReference type="EMBL" id="GFH46044.1"/>
    </source>
</evidence>
<evidence type="ECO:0000256" key="1">
    <source>
        <dbReference type="ARBA" id="ARBA00004141"/>
    </source>
</evidence>
<keyword evidence="11" id="KW-0862">Zinc</keyword>
<evidence type="ECO:0000256" key="14">
    <source>
        <dbReference type="ARBA" id="ARBA00023136"/>
    </source>
</evidence>
<dbReference type="AlphaFoldDB" id="A0AAD3CI30"/>
<dbReference type="GO" id="GO:0010276">
    <property type="term" value="F:phytol kinase activity"/>
    <property type="evidence" value="ECO:0007669"/>
    <property type="project" value="UniProtKB-EC"/>
</dbReference>
<comment type="catalytic activity">
    <reaction evidence="17">
        <text>phytol + CTP = phytyl phosphate + CDP + H(+)</text>
        <dbReference type="Rhea" id="RHEA:38055"/>
        <dbReference type="ChEBI" id="CHEBI:15378"/>
        <dbReference type="ChEBI" id="CHEBI:17327"/>
        <dbReference type="ChEBI" id="CHEBI:37563"/>
        <dbReference type="ChEBI" id="CHEBI:58069"/>
        <dbReference type="ChEBI" id="CHEBI:75483"/>
        <dbReference type="EC" id="2.7.1.182"/>
    </reaction>
</comment>
<evidence type="ECO:0000256" key="10">
    <source>
        <dbReference type="ARBA" id="ARBA00022777"/>
    </source>
</evidence>
<comment type="subcellular location">
    <subcellularLocation>
        <location evidence="1">Membrane</location>
        <topology evidence="1">Multi-pass membrane protein</topology>
    </subcellularLocation>
    <subcellularLocation>
        <location evidence="2">Plastid</location>
        <location evidence="2">Chloroplast</location>
    </subcellularLocation>
</comment>
<keyword evidence="5" id="KW-0934">Plastid</keyword>
<keyword evidence="9 18" id="KW-0863">Zinc-finger</keyword>
<comment type="similarity">
    <text evidence="3">Belongs to the polyprenol kinase family.</text>
</comment>
<evidence type="ECO:0000256" key="12">
    <source>
        <dbReference type="ARBA" id="ARBA00022946"/>
    </source>
</evidence>
<evidence type="ECO:0000256" key="11">
    <source>
        <dbReference type="ARBA" id="ARBA00022833"/>
    </source>
</evidence>
<dbReference type="GO" id="GO:0009507">
    <property type="term" value="C:chloroplast"/>
    <property type="evidence" value="ECO:0007669"/>
    <property type="project" value="UniProtKB-SubCell"/>
</dbReference>
<evidence type="ECO:0000256" key="4">
    <source>
        <dbReference type="ARBA" id="ARBA00022528"/>
    </source>
</evidence>
<keyword evidence="13" id="KW-1133">Transmembrane helix</keyword>
<evidence type="ECO:0000256" key="17">
    <source>
        <dbReference type="ARBA" id="ARBA00048889"/>
    </source>
</evidence>
<keyword evidence="21" id="KW-1185">Reference proteome</keyword>
<evidence type="ECO:0000256" key="8">
    <source>
        <dbReference type="ARBA" id="ARBA00022723"/>
    </source>
</evidence>
<dbReference type="InterPro" id="IPR039606">
    <property type="entry name" value="Phytol/farnesol_kinase"/>
</dbReference>
<evidence type="ECO:0000259" key="19">
    <source>
        <dbReference type="PROSITE" id="PS50865"/>
    </source>
</evidence>
<dbReference type="GO" id="GO:0016020">
    <property type="term" value="C:membrane"/>
    <property type="evidence" value="ECO:0007669"/>
    <property type="project" value="UniProtKB-SubCell"/>
</dbReference>
<evidence type="ECO:0000256" key="7">
    <source>
        <dbReference type="ARBA" id="ARBA00022692"/>
    </source>
</evidence>
<dbReference type="InterPro" id="IPR002893">
    <property type="entry name" value="Znf_MYND"/>
</dbReference>
<keyword evidence="10" id="KW-0418">Kinase</keyword>
<evidence type="ECO:0000256" key="5">
    <source>
        <dbReference type="ARBA" id="ARBA00022640"/>
    </source>
</evidence>
<dbReference type="Gene3D" id="6.10.140.2220">
    <property type="match status" value="1"/>
</dbReference>
<dbReference type="GO" id="GO:0008270">
    <property type="term" value="F:zinc ion binding"/>
    <property type="evidence" value="ECO:0007669"/>
    <property type="project" value="UniProtKB-KW"/>
</dbReference>
<keyword evidence="12" id="KW-0809">Transit peptide</keyword>
<dbReference type="PANTHER" id="PTHR32523">
    <property type="entry name" value="PHYTOL KINASE 1, CHLOROPLASTIC"/>
    <property type="match status" value="1"/>
</dbReference>
<keyword evidence="8" id="KW-0479">Metal-binding</keyword>
<organism evidence="20 21">
    <name type="scientific">Chaetoceros tenuissimus</name>
    <dbReference type="NCBI Taxonomy" id="426638"/>
    <lineage>
        <taxon>Eukaryota</taxon>
        <taxon>Sar</taxon>
        <taxon>Stramenopiles</taxon>
        <taxon>Ochrophyta</taxon>
        <taxon>Bacillariophyta</taxon>
        <taxon>Coscinodiscophyceae</taxon>
        <taxon>Chaetocerotophycidae</taxon>
        <taxon>Chaetocerotales</taxon>
        <taxon>Chaetocerotaceae</taxon>
        <taxon>Chaetoceros</taxon>
    </lineage>
</organism>
<dbReference type="PANTHER" id="PTHR32523:SF8">
    <property type="entry name" value="DOLICHOL KINASE"/>
    <property type="match status" value="1"/>
</dbReference>
<evidence type="ECO:0000256" key="13">
    <source>
        <dbReference type="ARBA" id="ARBA00022989"/>
    </source>
</evidence>
<evidence type="ECO:0000256" key="6">
    <source>
        <dbReference type="ARBA" id="ARBA00022679"/>
    </source>
</evidence>
<evidence type="ECO:0000256" key="18">
    <source>
        <dbReference type="PROSITE-ProRule" id="PRU00134"/>
    </source>
</evidence>
<keyword evidence="7" id="KW-0812">Transmembrane</keyword>
<dbReference type="SUPFAM" id="SSF144232">
    <property type="entry name" value="HIT/MYND zinc finger-like"/>
    <property type="match status" value="1"/>
</dbReference>
<keyword evidence="6" id="KW-0808">Transferase</keyword>
<dbReference type="PROSITE" id="PS50865">
    <property type="entry name" value="ZF_MYND_2"/>
    <property type="match status" value="1"/>
</dbReference>
<reference evidence="20 21" key="1">
    <citation type="journal article" date="2021" name="Sci. Rep.">
        <title>The genome of the diatom Chaetoceros tenuissimus carries an ancient integrated fragment of an extant virus.</title>
        <authorList>
            <person name="Hongo Y."/>
            <person name="Kimura K."/>
            <person name="Takaki Y."/>
            <person name="Yoshida Y."/>
            <person name="Baba S."/>
            <person name="Kobayashi G."/>
            <person name="Nagasaki K."/>
            <person name="Hano T."/>
            <person name="Tomaru Y."/>
        </authorList>
    </citation>
    <scope>NUCLEOTIDE SEQUENCE [LARGE SCALE GENOMIC DNA]</scope>
    <source>
        <strain evidence="20 21">NIES-3715</strain>
    </source>
</reference>
<evidence type="ECO:0000313" key="21">
    <source>
        <dbReference type="Proteomes" id="UP001054902"/>
    </source>
</evidence>
<comment type="caution">
    <text evidence="20">The sequence shown here is derived from an EMBL/GenBank/DDBJ whole genome shotgun (WGS) entry which is preliminary data.</text>
</comment>
<dbReference type="Proteomes" id="UP001054902">
    <property type="component" value="Unassembled WGS sequence"/>
</dbReference>
<dbReference type="EMBL" id="BLLK01000022">
    <property type="protein sequence ID" value="GFH46044.1"/>
    <property type="molecule type" value="Genomic_DNA"/>
</dbReference>
<evidence type="ECO:0000256" key="16">
    <source>
        <dbReference type="ARBA" id="ARBA00039024"/>
    </source>
</evidence>
<keyword evidence="14" id="KW-0472">Membrane</keyword>
<keyword evidence="4" id="KW-0150">Chloroplast</keyword>
<dbReference type="Pfam" id="PF01753">
    <property type="entry name" value="zf-MYND"/>
    <property type="match status" value="1"/>
</dbReference>
<accession>A0AAD3CI30</accession>
<name>A0AAD3CI30_9STRA</name>
<protein>
    <recommendedName>
        <fullName evidence="16">phytol kinase</fullName>
        <ecNumber evidence="16">2.7.1.182</ecNumber>
    </recommendedName>
</protein>
<evidence type="ECO:0000256" key="15">
    <source>
        <dbReference type="ARBA" id="ARBA00024015"/>
    </source>
</evidence>
<proteinExistence type="inferred from homology"/>
<evidence type="ECO:0000256" key="2">
    <source>
        <dbReference type="ARBA" id="ARBA00004229"/>
    </source>
</evidence>